<comment type="caution">
    <text evidence="2">The sequence shown here is derived from an EMBL/GenBank/DDBJ whole genome shotgun (WGS) entry which is preliminary data.</text>
</comment>
<accession>B7C9K5</accession>
<dbReference type="HOGENOM" id="CLU_147162_3_0_9"/>
<proteinExistence type="predicted"/>
<dbReference type="Proteomes" id="UP000004315">
    <property type="component" value="Unassembled WGS sequence"/>
</dbReference>
<organism evidence="2 3">
    <name type="scientific">Holdemanella biformis DSM 3989</name>
    <dbReference type="NCBI Taxonomy" id="518637"/>
    <lineage>
        <taxon>Bacteria</taxon>
        <taxon>Bacillati</taxon>
        <taxon>Bacillota</taxon>
        <taxon>Erysipelotrichia</taxon>
        <taxon>Erysipelotrichales</taxon>
        <taxon>Erysipelotrichaceae</taxon>
        <taxon>Holdemanella</taxon>
    </lineage>
</organism>
<dbReference type="InterPro" id="IPR035093">
    <property type="entry name" value="RelE/ParE_toxin_dom_sf"/>
</dbReference>
<sequence>MKIIYKKAAIDDLLNTENYIINQFHNDQAAKKLKNNIVDTISLLKDNPYLGPKMSDRFDIDTPFRYLIVSKQLVFYNVNEENIEIIRILDSRQDYLSLLF</sequence>
<evidence type="ECO:0000256" key="1">
    <source>
        <dbReference type="ARBA" id="ARBA00022649"/>
    </source>
</evidence>
<keyword evidence="1" id="KW-1277">Toxin-antitoxin system</keyword>
<dbReference type="AlphaFoldDB" id="B7C9K5"/>
<dbReference type="InterPro" id="IPR007712">
    <property type="entry name" value="RelE/ParE_toxin"/>
</dbReference>
<evidence type="ECO:0000313" key="3">
    <source>
        <dbReference type="Proteomes" id="UP000004315"/>
    </source>
</evidence>
<gene>
    <name evidence="2" type="ORF">EUBIFOR_00863</name>
</gene>
<dbReference type="Gene3D" id="3.30.2310.20">
    <property type="entry name" value="RelE-like"/>
    <property type="match status" value="1"/>
</dbReference>
<evidence type="ECO:0000313" key="2">
    <source>
        <dbReference type="EMBL" id="EEC90570.1"/>
    </source>
</evidence>
<dbReference type="RefSeq" id="WP_003864668.1">
    <property type="nucleotide sequence ID" value="NZ_DS996841.1"/>
</dbReference>
<reference evidence="2 3" key="1">
    <citation type="submission" date="2008-11" db="EMBL/GenBank/DDBJ databases">
        <title>Draft genome sequence of Eubacterium biforme (DSM 3989).</title>
        <authorList>
            <person name="Sudarsanam P."/>
            <person name="Ley R."/>
            <person name="Guruge J."/>
            <person name="Turnbaugh P.J."/>
            <person name="Mahowald M."/>
            <person name="Liep D."/>
            <person name="Gordon J."/>
        </authorList>
    </citation>
    <scope>NUCLEOTIDE SEQUENCE [LARGE SCALE GENOMIC DNA]</scope>
    <source>
        <strain evidence="2 3">DSM 3989</strain>
    </source>
</reference>
<dbReference type="eggNOG" id="COG3668">
    <property type="taxonomic scope" value="Bacteria"/>
</dbReference>
<keyword evidence="3" id="KW-1185">Reference proteome</keyword>
<protein>
    <submittedName>
        <fullName evidence="2">Plasmid stabilization system protein, RelE/ParE family</fullName>
    </submittedName>
</protein>
<dbReference type="OrthoDB" id="9806083at2"/>
<name>B7C9K5_9FIRM</name>
<dbReference type="Pfam" id="PF05016">
    <property type="entry name" value="ParE_toxin"/>
    <property type="match status" value="1"/>
</dbReference>
<dbReference type="STRING" id="518637.EUBIFOR_00863"/>
<dbReference type="EMBL" id="ABYT01000051">
    <property type="protein sequence ID" value="EEC90570.1"/>
    <property type="molecule type" value="Genomic_DNA"/>
</dbReference>